<accession>A0A7S1LRZ8</accession>
<dbReference type="PRINTS" id="PR00219">
    <property type="entry name" value="SYNAPTOBREVN"/>
</dbReference>
<keyword evidence="3" id="KW-1133">Transmembrane helix</keyword>
<dbReference type="Gene3D" id="1.20.5.110">
    <property type="match status" value="1"/>
</dbReference>
<dbReference type="PROSITE" id="PS50892">
    <property type="entry name" value="V_SNARE"/>
    <property type="match status" value="1"/>
</dbReference>
<feature type="region of interest" description="Disordered" evidence="2">
    <location>
        <begin position="1"/>
        <end position="36"/>
    </location>
</feature>
<reference evidence="5" key="1">
    <citation type="submission" date="2021-01" db="EMBL/GenBank/DDBJ databases">
        <authorList>
            <person name="Corre E."/>
            <person name="Pelletier E."/>
            <person name="Niang G."/>
            <person name="Scheremetjew M."/>
            <person name="Finn R."/>
            <person name="Kale V."/>
            <person name="Holt S."/>
            <person name="Cochrane G."/>
            <person name="Meng A."/>
            <person name="Brown T."/>
            <person name="Cohen L."/>
        </authorList>
    </citation>
    <scope>NUCLEOTIDE SEQUENCE</scope>
    <source>
        <strain evidence="5">OF101</strain>
    </source>
</reference>
<dbReference type="GO" id="GO:0016192">
    <property type="term" value="P:vesicle-mediated transport"/>
    <property type="evidence" value="ECO:0007669"/>
    <property type="project" value="InterPro"/>
</dbReference>
<evidence type="ECO:0000256" key="3">
    <source>
        <dbReference type="SAM" id="Phobius"/>
    </source>
</evidence>
<dbReference type="InterPro" id="IPR042887">
    <property type="entry name" value="VAMP4"/>
</dbReference>
<dbReference type="GO" id="GO:0090161">
    <property type="term" value="P:Golgi ribbon formation"/>
    <property type="evidence" value="ECO:0007669"/>
    <property type="project" value="InterPro"/>
</dbReference>
<evidence type="ECO:0000256" key="2">
    <source>
        <dbReference type="SAM" id="MobiDB-lite"/>
    </source>
</evidence>
<organism evidence="5">
    <name type="scientific">Alexandrium catenella</name>
    <name type="common">Red tide dinoflagellate</name>
    <name type="synonym">Gonyaulax catenella</name>
    <dbReference type="NCBI Taxonomy" id="2925"/>
    <lineage>
        <taxon>Eukaryota</taxon>
        <taxon>Sar</taxon>
        <taxon>Alveolata</taxon>
        <taxon>Dinophyceae</taxon>
        <taxon>Gonyaulacales</taxon>
        <taxon>Pyrocystaceae</taxon>
        <taxon>Alexandrium</taxon>
    </lineage>
</organism>
<keyword evidence="3" id="KW-0812">Transmembrane</keyword>
<dbReference type="Pfam" id="PF00957">
    <property type="entry name" value="Synaptobrevin"/>
    <property type="match status" value="1"/>
</dbReference>
<protein>
    <recommendedName>
        <fullName evidence="4">V-SNARE coiled-coil homology domain-containing protein</fullName>
    </recommendedName>
</protein>
<evidence type="ECO:0000259" key="4">
    <source>
        <dbReference type="PROSITE" id="PS50892"/>
    </source>
</evidence>
<sequence length="156" mass="17647">MPAFFGGKARAGQGEQGSQQDNDLERSDPVGNCQKDLDSAMGVMRENMTRMADRDSKLSDLQDKSTQFASTSEKFTGQAKTLQWKTKWQQYRLYALAAFMVLWVVLALVFRNHLPVYFAVSTAVFAVLFAAQHFLTKQWISQVDKTQLLNANRSVE</sequence>
<proteinExistence type="predicted"/>
<feature type="domain" description="V-SNARE coiled-coil homology" evidence="4">
    <location>
        <begin position="29"/>
        <end position="89"/>
    </location>
</feature>
<feature type="transmembrane region" description="Helical" evidence="3">
    <location>
        <begin position="93"/>
        <end position="110"/>
    </location>
</feature>
<evidence type="ECO:0000256" key="1">
    <source>
        <dbReference type="PROSITE-ProRule" id="PRU00290"/>
    </source>
</evidence>
<dbReference type="InterPro" id="IPR001388">
    <property type="entry name" value="Synaptobrevin-like"/>
</dbReference>
<dbReference type="PANTHER" id="PTHR46897:SF1">
    <property type="entry name" value="VESICLE-ASSOCIATED MEMBRANE PROTEIN 4"/>
    <property type="match status" value="1"/>
</dbReference>
<gene>
    <name evidence="5" type="ORF">ACAT0790_LOCUS12963</name>
</gene>
<dbReference type="InterPro" id="IPR042855">
    <property type="entry name" value="V_SNARE_CC"/>
</dbReference>
<dbReference type="GO" id="GO:0016020">
    <property type="term" value="C:membrane"/>
    <property type="evidence" value="ECO:0007669"/>
    <property type="project" value="InterPro"/>
</dbReference>
<keyword evidence="1" id="KW-0175">Coiled coil</keyword>
<dbReference type="AlphaFoldDB" id="A0A7S1LRZ8"/>
<feature type="transmembrane region" description="Helical" evidence="3">
    <location>
        <begin position="116"/>
        <end position="135"/>
    </location>
</feature>
<dbReference type="PANTHER" id="PTHR46897">
    <property type="entry name" value="VESICLE-ASSOCIATED MEMBRANE PROTEIN 4"/>
    <property type="match status" value="1"/>
</dbReference>
<evidence type="ECO:0000313" key="5">
    <source>
        <dbReference type="EMBL" id="CAD9112074.1"/>
    </source>
</evidence>
<dbReference type="EMBL" id="HBGE01021465">
    <property type="protein sequence ID" value="CAD9112074.1"/>
    <property type="molecule type" value="Transcribed_RNA"/>
</dbReference>
<keyword evidence="3" id="KW-0472">Membrane</keyword>
<name>A0A7S1LRZ8_ALECA</name>
<dbReference type="SUPFAM" id="SSF58038">
    <property type="entry name" value="SNARE fusion complex"/>
    <property type="match status" value="1"/>
</dbReference>